<evidence type="ECO:0000313" key="2">
    <source>
        <dbReference type="Proteomes" id="UP000315647"/>
    </source>
</evidence>
<reference evidence="1 2" key="1">
    <citation type="submission" date="2019-03" db="EMBL/GenBank/DDBJ databases">
        <title>Deep-cultivation of Planctomycetes and their phenomic and genomic characterization uncovers novel biology.</title>
        <authorList>
            <person name="Wiegand S."/>
            <person name="Jogler M."/>
            <person name="Boedeker C."/>
            <person name="Pinto D."/>
            <person name="Vollmers J."/>
            <person name="Rivas-Marin E."/>
            <person name="Kohn T."/>
            <person name="Peeters S.H."/>
            <person name="Heuer A."/>
            <person name="Rast P."/>
            <person name="Oberbeckmann S."/>
            <person name="Bunk B."/>
            <person name="Jeske O."/>
            <person name="Meyerdierks A."/>
            <person name="Storesund J.E."/>
            <person name="Kallscheuer N."/>
            <person name="Luecker S."/>
            <person name="Lage O.M."/>
            <person name="Pohl T."/>
            <person name="Merkel B.J."/>
            <person name="Hornburger P."/>
            <person name="Mueller R.-W."/>
            <person name="Bruemmer F."/>
            <person name="Labrenz M."/>
            <person name="Spormann A.M."/>
            <person name="Op den Camp H."/>
            <person name="Overmann J."/>
            <person name="Amann R."/>
            <person name="Jetten M.S.M."/>
            <person name="Mascher T."/>
            <person name="Medema M.H."/>
            <person name="Devos D.P."/>
            <person name="Kaster A.-K."/>
            <person name="Ovreas L."/>
            <person name="Rohde M."/>
            <person name="Galperin M.Y."/>
            <person name="Jogler C."/>
        </authorList>
    </citation>
    <scope>NUCLEOTIDE SEQUENCE [LARGE SCALE GENOMIC DNA]</scope>
    <source>
        <strain evidence="1 2">Enr10</strain>
    </source>
</reference>
<evidence type="ECO:0000313" key="1">
    <source>
        <dbReference type="EMBL" id="QDT30495.1"/>
    </source>
</evidence>
<dbReference type="InterPro" id="IPR029063">
    <property type="entry name" value="SAM-dependent_MTases_sf"/>
</dbReference>
<sequence>MSYWDGRKDLNYYQTVREWLGPFSGTLLDVGCADTPVAQWGNFGKRYAVNNRPFPDLSGVECIEADWMETELQADVITCLQVIEHFETDFLREFVAKIFRSCQVAIISVPYLWSAGSCPGHHQDPIDVRKFLDLTNREPVKLEIVTDSSCRRLIALFESE</sequence>
<dbReference type="RefSeq" id="WP_145452443.1">
    <property type="nucleotide sequence ID" value="NZ_CP037421.1"/>
</dbReference>
<dbReference type="AlphaFoldDB" id="A0A517QFZ1"/>
<dbReference type="Proteomes" id="UP000315647">
    <property type="component" value="Chromosome"/>
</dbReference>
<proteinExistence type="predicted"/>
<evidence type="ECO:0008006" key="3">
    <source>
        <dbReference type="Google" id="ProtNLM"/>
    </source>
</evidence>
<organism evidence="1 2">
    <name type="scientific">Gimesia panareensis</name>
    <dbReference type="NCBI Taxonomy" id="2527978"/>
    <lineage>
        <taxon>Bacteria</taxon>
        <taxon>Pseudomonadati</taxon>
        <taxon>Planctomycetota</taxon>
        <taxon>Planctomycetia</taxon>
        <taxon>Planctomycetales</taxon>
        <taxon>Planctomycetaceae</taxon>
        <taxon>Gimesia</taxon>
    </lineage>
</organism>
<dbReference type="SUPFAM" id="SSF53335">
    <property type="entry name" value="S-adenosyl-L-methionine-dependent methyltransferases"/>
    <property type="match status" value="1"/>
</dbReference>
<protein>
    <recommendedName>
        <fullName evidence="3">Methyltransferase domain protein</fullName>
    </recommendedName>
</protein>
<dbReference type="Gene3D" id="3.40.50.150">
    <property type="entry name" value="Vaccinia Virus protein VP39"/>
    <property type="match status" value="1"/>
</dbReference>
<keyword evidence="2" id="KW-1185">Reference proteome</keyword>
<name>A0A517QFZ1_9PLAN</name>
<dbReference type="EMBL" id="CP037421">
    <property type="protein sequence ID" value="QDT30495.1"/>
    <property type="molecule type" value="Genomic_DNA"/>
</dbReference>
<accession>A0A517QFZ1</accession>
<gene>
    <name evidence="1" type="ORF">Enr10x_58610</name>
</gene>